<dbReference type="CDD" id="cd00882">
    <property type="entry name" value="Ras_like_GTPase"/>
    <property type="match status" value="1"/>
</dbReference>
<dbReference type="SUPFAM" id="SSF52540">
    <property type="entry name" value="P-loop containing nucleoside triphosphate hydrolases"/>
    <property type="match status" value="1"/>
</dbReference>
<dbReference type="OrthoDB" id="8954335at2759"/>
<evidence type="ECO:0000313" key="2">
    <source>
        <dbReference type="EMBL" id="KZT74177.1"/>
    </source>
</evidence>
<name>A0A165TZF7_9APHY</name>
<accession>A0A165TZF7</accession>
<organism evidence="2 3">
    <name type="scientific">Daedalea quercina L-15889</name>
    <dbReference type="NCBI Taxonomy" id="1314783"/>
    <lineage>
        <taxon>Eukaryota</taxon>
        <taxon>Fungi</taxon>
        <taxon>Dikarya</taxon>
        <taxon>Basidiomycota</taxon>
        <taxon>Agaricomycotina</taxon>
        <taxon>Agaricomycetes</taxon>
        <taxon>Polyporales</taxon>
        <taxon>Fomitopsis</taxon>
    </lineage>
</organism>
<dbReference type="Proteomes" id="UP000076727">
    <property type="component" value="Unassembled WGS sequence"/>
</dbReference>
<keyword evidence="3" id="KW-1185">Reference proteome</keyword>
<dbReference type="GO" id="GO:0016787">
    <property type="term" value="F:hydrolase activity"/>
    <property type="evidence" value="ECO:0007669"/>
    <property type="project" value="UniProtKB-KW"/>
</dbReference>
<dbReference type="Gene3D" id="3.40.50.300">
    <property type="entry name" value="P-loop containing nucleotide triphosphate hydrolases"/>
    <property type="match status" value="1"/>
</dbReference>
<dbReference type="InterPro" id="IPR027417">
    <property type="entry name" value="P-loop_NTPase"/>
</dbReference>
<dbReference type="STRING" id="1314783.A0A165TZF7"/>
<dbReference type="EMBL" id="KV429034">
    <property type="protein sequence ID" value="KZT74177.1"/>
    <property type="molecule type" value="Genomic_DNA"/>
</dbReference>
<evidence type="ECO:0000313" key="3">
    <source>
        <dbReference type="Proteomes" id="UP000076727"/>
    </source>
</evidence>
<dbReference type="AlphaFoldDB" id="A0A165TZF7"/>
<dbReference type="InterPro" id="IPR006073">
    <property type="entry name" value="GTP-bd"/>
</dbReference>
<gene>
    <name evidence="2" type="ORF">DAEQUDRAFT_702445</name>
</gene>
<protein>
    <submittedName>
        <fullName evidence="2">p-loop containing nucleoside triphosphate hydrolase protein</fullName>
    </submittedName>
</protein>
<reference evidence="2 3" key="1">
    <citation type="journal article" date="2016" name="Mol. Biol. Evol.">
        <title>Comparative Genomics of Early-Diverging Mushroom-Forming Fungi Provides Insights into the Origins of Lignocellulose Decay Capabilities.</title>
        <authorList>
            <person name="Nagy L.G."/>
            <person name="Riley R."/>
            <person name="Tritt A."/>
            <person name="Adam C."/>
            <person name="Daum C."/>
            <person name="Floudas D."/>
            <person name="Sun H."/>
            <person name="Yadav J.S."/>
            <person name="Pangilinan J."/>
            <person name="Larsson K.H."/>
            <person name="Matsuura K."/>
            <person name="Barry K."/>
            <person name="Labutti K."/>
            <person name="Kuo R."/>
            <person name="Ohm R.A."/>
            <person name="Bhattacharya S.S."/>
            <person name="Shirouzu T."/>
            <person name="Yoshinaga Y."/>
            <person name="Martin F.M."/>
            <person name="Grigoriev I.V."/>
            <person name="Hibbett D.S."/>
        </authorList>
    </citation>
    <scope>NUCLEOTIDE SEQUENCE [LARGE SCALE GENOMIC DNA]</scope>
    <source>
        <strain evidence="2 3">L-15889</strain>
    </source>
</reference>
<keyword evidence="2" id="KW-0378">Hydrolase</keyword>
<sequence>MVLRVSGSMEHRKVIAVIGPTGVGKTTFINHVCDAQLVVGDSLESCTKNVSHACWRTDGKEIILVDTPGFDDTHASQADVLHDIGHFLKRIYESGITLTGIIYMYRISDIRFSGIARQNFRLFENICGNSAMTSALIVTTMWETVVEDIGRAREKELADNFKFFKSAINNGARMVRHYNNAESARSIVRSLLDTPARVLQMQIELVDDKKEIDETTAARVLMDMLQWKANRAQREIQDLEMQMNAEGGGADNGEGPDRDRLKRRLGVSNEISKQIKMEQEKVRTQDKGGGIFRFLRGRKNRKDYRVLDCLQLLDLLGLT</sequence>
<proteinExistence type="predicted"/>
<dbReference type="Pfam" id="PF01926">
    <property type="entry name" value="MMR_HSR1"/>
    <property type="match status" value="1"/>
</dbReference>
<feature type="domain" description="G" evidence="1">
    <location>
        <begin position="15"/>
        <end position="74"/>
    </location>
</feature>
<evidence type="ECO:0000259" key="1">
    <source>
        <dbReference type="Pfam" id="PF01926"/>
    </source>
</evidence>
<dbReference type="GO" id="GO:0005525">
    <property type="term" value="F:GTP binding"/>
    <property type="evidence" value="ECO:0007669"/>
    <property type="project" value="InterPro"/>
</dbReference>